<dbReference type="InterPro" id="IPR036682">
    <property type="entry name" value="OS_D_A10/PebIII_sf"/>
</dbReference>
<dbReference type="PANTHER" id="PTHR11257:SF11">
    <property type="entry name" value="CHEMOSENSORY PROTEIN 17"/>
    <property type="match status" value="1"/>
</dbReference>
<dbReference type="OrthoDB" id="6355718at2759"/>
<dbReference type="Pfam" id="PF03392">
    <property type="entry name" value="OS-D"/>
    <property type="match status" value="1"/>
</dbReference>
<dbReference type="eggNOG" id="ENOG502S4S0">
    <property type="taxonomic scope" value="Eukaryota"/>
</dbReference>
<name>F4WHY6_ACREC</name>
<accession>F4WHY6</accession>
<evidence type="ECO:0000313" key="2">
    <source>
        <dbReference type="EMBL" id="EGI66215.1"/>
    </source>
</evidence>
<dbReference type="PANTHER" id="PTHR11257">
    <property type="entry name" value="CHEMOSENSORY PROTEIN-RELATED"/>
    <property type="match status" value="1"/>
</dbReference>
<keyword evidence="3" id="KW-1185">Reference proteome</keyword>
<dbReference type="Proteomes" id="UP000007755">
    <property type="component" value="Unassembled WGS sequence"/>
</dbReference>
<dbReference type="EMBL" id="GL888170">
    <property type="protein sequence ID" value="EGI66215.1"/>
    <property type="molecule type" value="Genomic_DNA"/>
</dbReference>
<dbReference type="Gene3D" id="1.10.2080.10">
    <property type="entry name" value="Insect odorant-binding protein A10/Ejaculatory bulb-specific protein 3"/>
    <property type="match status" value="1"/>
</dbReference>
<organism evidence="3">
    <name type="scientific">Acromyrmex echinatior</name>
    <name type="common">Panamanian leafcutter ant</name>
    <name type="synonym">Acromyrmex octospinosus echinatior</name>
    <dbReference type="NCBI Taxonomy" id="103372"/>
    <lineage>
        <taxon>Eukaryota</taxon>
        <taxon>Metazoa</taxon>
        <taxon>Ecdysozoa</taxon>
        <taxon>Arthropoda</taxon>
        <taxon>Hexapoda</taxon>
        <taxon>Insecta</taxon>
        <taxon>Pterygota</taxon>
        <taxon>Neoptera</taxon>
        <taxon>Endopterygota</taxon>
        <taxon>Hymenoptera</taxon>
        <taxon>Apocrita</taxon>
        <taxon>Aculeata</taxon>
        <taxon>Formicoidea</taxon>
        <taxon>Formicidae</taxon>
        <taxon>Myrmicinae</taxon>
        <taxon>Acromyrmex</taxon>
    </lineage>
</organism>
<reference evidence="2" key="1">
    <citation type="submission" date="2011-02" db="EMBL/GenBank/DDBJ databases">
        <title>The genome of the leaf-cutting ant Acromyrmex echinatior suggests key adaptations to social evolution and fungus farming.</title>
        <authorList>
            <person name="Nygaard S."/>
            <person name="Zhang G."/>
        </authorList>
    </citation>
    <scope>NUCLEOTIDE SEQUENCE</scope>
</reference>
<dbReference type="AlphaFoldDB" id="F4WHY6"/>
<evidence type="ECO:0000313" key="3">
    <source>
        <dbReference type="Proteomes" id="UP000007755"/>
    </source>
</evidence>
<evidence type="ECO:0000256" key="1">
    <source>
        <dbReference type="SAM" id="MobiDB-lite"/>
    </source>
</evidence>
<sequence>MSPANSGEKPEAGAVTRTERATSRTWAMPTLARNQATHSQRITYGRRNAGENTESTLSDCAHVFLISGICNPIYELLITLRCLHVVCGKLIPLEQSDRLETIAHSNSPPDNLVGVTKKEKGSASRDFAVRGLWPSRPQERAQEERFPRQVAATARTYTHHLYHRRDRYRLTLSSRLRSNDAILNTDERPPAFGMAPAIKILILACTLLATAMATESDSEGQQSGRSRVSDEQLNVALSDKRYLNRQLKCALGEAPCDPVGRRLKSLVPLVLRGSCPQCSPEETRQIKKVLSHIQRSFPKEWNRIVQQYAGVL</sequence>
<dbReference type="InterPro" id="IPR005055">
    <property type="entry name" value="A10/PebIII"/>
</dbReference>
<dbReference type="InParanoid" id="F4WHY6"/>
<proteinExistence type="predicted"/>
<protein>
    <submittedName>
        <fullName evidence="2">Putative odorant-binding protein A10</fullName>
    </submittedName>
</protein>
<dbReference type="SUPFAM" id="SSF100910">
    <property type="entry name" value="Chemosensory protein Csp2"/>
    <property type="match status" value="1"/>
</dbReference>
<gene>
    <name evidence="2" type="ORF">G5I_05333</name>
</gene>
<feature type="region of interest" description="Disordered" evidence="1">
    <location>
        <begin position="1"/>
        <end position="25"/>
    </location>
</feature>